<dbReference type="SUPFAM" id="SSF140125">
    <property type="entry name" value="Rabenosyn-5 Rab-binding domain-like"/>
    <property type="match status" value="1"/>
</dbReference>
<organism evidence="10">
    <name type="scientific">Rodentolepis nana</name>
    <name type="common">Dwarf tapeworm</name>
    <name type="synonym">Hymenolepis nana</name>
    <dbReference type="NCBI Taxonomy" id="102285"/>
    <lineage>
        <taxon>Eukaryota</taxon>
        <taxon>Metazoa</taxon>
        <taxon>Spiralia</taxon>
        <taxon>Lophotrochozoa</taxon>
        <taxon>Platyhelminthes</taxon>
        <taxon>Cestoda</taxon>
        <taxon>Eucestoda</taxon>
        <taxon>Cyclophyllidea</taxon>
        <taxon>Hymenolepididae</taxon>
        <taxon>Rodentolepis</taxon>
    </lineage>
</organism>
<dbReference type="InterPro" id="IPR052727">
    <property type="entry name" value="Rab4/Rab5_effector"/>
</dbReference>
<keyword evidence="5" id="KW-0175">Coiled coil</keyword>
<evidence type="ECO:0000313" key="10">
    <source>
        <dbReference type="WBParaSite" id="HNAJ_0000800001-mRNA-1"/>
    </source>
</evidence>
<evidence type="ECO:0000256" key="6">
    <source>
        <dbReference type="SAM" id="MobiDB-lite"/>
    </source>
</evidence>
<dbReference type="GO" id="GO:0008270">
    <property type="term" value="F:zinc ion binding"/>
    <property type="evidence" value="ECO:0007669"/>
    <property type="project" value="UniProtKB-KW"/>
</dbReference>
<proteinExistence type="predicted"/>
<dbReference type="InterPro" id="IPR036531">
    <property type="entry name" value="Rbsn_Rab-bd_sf"/>
</dbReference>
<evidence type="ECO:0000256" key="4">
    <source>
        <dbReference type="PROSITE-ProRule" id="PRU00042"/>
    </source>
</evidence>
<dbReference type="OrthoDB" id="166134at2759"/>
<dbReference type="InterPro" id="IPR013083">
    <property type="entry name" value="Znf_RING/FYVE/PHD"/>
</dbReference>
<dbReference type="InterPro" id="IPR011011">
    <property type="entry name" value="Znf_FYVE_PHD"/>
</dbReference>
<evidence type="ECO:0000256" key="2">
    <source>
        <dbReference type="ARBA" id="ARBA00022771"/>
    </source>
</evidence>
<reference evidence="8 9" key="2">
    <citation type="submission" date="2018-11" db="EMBL/GenBank/DDBJ databases">
        <authorList>
            <consortium name="Pathogen Informatics"/>
        </authorList>
    </citation>
    <scope>NUCLEOTIDE SEQUENCE [LARGE SCALE GENOMIC DNA]</scope>
</reference>
<dbReference type="PROSITE" id="PS00028">
    <property type="entry name" value="ZINC_FINGER_C2H2_1"/>
    <property type="match status" value="1"/>
</dbReference>
<evidence type="ECO:0000256" key="3">
    <source>
        <dbReference type="ARBA" id="ARBA00022833"/>
    </source>
</evidence>
<feature type="coiled-coil region" evidence="5">
    <location>
        <begin position="488"/>
        <end position="515"/>
    </location>
</feature>
<dbReference type="SMART" id="SM00064">
    <property type="entry name" value="FYVE"/>
    <property type="match status" value="1"/>
</dbReference>
<evidence type="ECO:0000313" key="9">
    <source>
        <dbReference type="Proteomes" id="UP000278807"/>
    </source>
</evidence>
<dbReference type="WBParaSite" id="HNAJ_0000800001-mRNA-1">
    <property type="protein sequence ID" value="HNAJ_0000800001-mRNA-1"/>
    <property type="gene ID" value="HNAJ_0000800001"/>
</dbReference>
<dbReference type="PANTHER" id="PTHR13510:SF44">
    <property type="entry name" value="RABENOSYN-5"/>
    <property type="match status" value="1"/>
</dbReference>
<dbReference type="Gene3D" id="3.30.40.10">
    <property type="entry name" value="Zinc/RING finger domain, C3HC4 (zinc finger)"/>
    <property type="match status" value="1"/>
</dbReference>
<dbReference type="PANTHER" id="PTHR13510">
    <property type="entry name" value="FYVE-FINGER-CONTAINING RAB5 EFFECTOR PROTEIN RABENOSYN-5-RELATED"/>
    <property type="match status" value="1"/>
</dbReference>
<feature type="compositionally biased region" description="Basic and acidic residues" evidence="6">
    <location>
        <begin position="238"/>
        <end position="247"/>
    </location>
</feature>
<feature type="region of interest" description="Disordered" evidence="6">
    <location>
        <begin position="235"/>
        <end position="254"/>
    </location>
</feature>
<keyword evidence="9" id="KW-1185">Reference proteome</keyword>
<protein>
    <submittedName>
        <fullName evidence="10">C2H2-type domain-containing protein</fullName>
    </submittedName>
</protein>
<feature type="domain" description="C2H2-type" evidence="7">
    <location>
        <begin position="17"/>
        <end position="47"/>
    </location>
</feature>
<keyword evidence="3" id="KW-0862">Zinc</keyword>
<dbReference type="AlphaFoldDB" id="A0A0R3TL95"/>
<dbReference type="PROSITE" id="PS50157">
    <property type="entry name" value="ZINC_FINGER_C2H2_2"/>
    <property type="match status" value="1"/>
</dbReference>
<keyword evidence="1" id="KW-0479">Metal-binding</keyword>
<feature type="region of interest" description="Disordered" evidence="6">
    <location>
        <begin position="429"/>
        <end position="453"/>
    </location>
</feature>
<evidence type="ECO:0000259" key="7">
    <source>
        <dbReference type="PROSITE" id="PS50157"/>
    </source>
</evidence>
<dbReference type="EMBL" id="UZAE01012169">
    <property type="protein sequence ID" value="VDO03856.1"/>
    <property type="molecule type" value="Genomic_DNA"/>
</dbReference>
<keyword evidence="2 4" id="KW-0863">Zinc-finger</keyword>
<gene>
    <name evidence="8" type="ORF">HNAJ_LOCUS7996</name>
</gene>
<dbReference type="Proteomes" id="UP000278807">
    <property type="component" value="Unassembled WGS sequence"/>
</dbReference>
<dbReference type="STRING" id="102285.A0A0R3TL95"/>
<evidence type="ECO:0000313" key="8">
    <source>
        <dbReference type="EMBL" id="VDO03856.1"/>
    </source>
</evidence>
<accession>A0A0R3TL95</accession>
<dbReference type="Gene3D" id="4.10.860.20">
    <property type="entry name" value="Rabenosyn, Rab binding domain"/>
    <property type="match status" value="1"/>
</dbReference>
<dbReference type="InterPro" id="IPR000306">
    <property type="entry name" value="Znf_FYVE"/>
</dbReference>
<sequence length="517" mass="58170">MTDNLSFNYQDTIIEGFICPSCLKSFSKPELLEVHFAKQHFHTVNTTNEQESFTKGPTLGKVCNRTADFRKLRKAQIDRNALETNLLLIRLEKLLNIPDNLDIAQLHIQEQSVVPWIEAKVNLCPRCGASFGLGWAKGTLSEDQKAPISSQSQILASPPYSFSRRARDSLRLATRFATALIDSDPVYRRMHHCRLCGHIICGDCSFFLSKDVVHQIIQACNWASDDTLRNKICPSDVTKNDESDSSKPRRISFLSSRSSSATSLDIVIPRRARKNRPEVLGLRICEVCKGFLEDKMAQIEEKQSSPIGLEEFRALKAEMAKVSEKMPLFSSMANSLNSGEEKYVLEIAKSLRMELLQSLHKIDEIGKVISSLNVTGVRSAGTQTRLNRAMGKFACRFVQNNLTPLRVLPTVSEHRRLVQSRLRRLRFSATPSPVSPNDEAARDAEGGWMPSAPRWKLQDEDLDSSDPRMVLMRQMDLVADYLAQAQAARRSPQEIDNLTQNLADLEEELSLLNAAPK</sequence>
<name>A0A0R3TL95_RODNA</name>
<evidence type="ECO:0000256" key="5">
    <source>
        <dbReference type="SAM" id="Coils"/>
    </source>
</evidence>
<evidence type="ECO:0000256" key="1">
    <source>
        <dbReference type="ARBA" id="ARBA00022723"/>
    </source>
</evidence>
<dbReference type="InterPro" id="IPR013087">
    <property type="entry name" value="Znf_C2H2_type"/>
</dbReference>
<reference evidence="10" key="1">
    <citation type="submission" date="2017-02" db="UniProtKB">
        <authorList>
            <consortium name="WormBaseParasite"/>
        </authorList>
    </citation>
    <scope>IDENTIFICATION</scope>
</reference>
<dbReference type="SUPFAM" id="SSF57903">
    <property type="entry name" value="FYVE/PHD zinc finger"/>
    <property type="match status" value="1"/>
</dbReference>